<dbReference type="InterPro" id="IPR008278">
    <property type="entry name" value="4-PPantetheinyl_Trfase_dom"/>
</dbReference>
<evidence type="ECO:0000256" key="1">
    <source>
        <dbReference type="ARBA" id="ARBA00003937"/>
    </source>
</evidence>
<reference evidence="14 15" key="1">
    <citation type="journal article" date="2024" name="ISME J.">
        <title>Tailless and filamentous prophages are predominant in marine Vibrio.</title>
        <authorList>
            <person name="Steensen K."/>
            <person name="Seneca J."/>
            <person name="Bartlau N."/>
            <person name="Yu X.A."/>
            <person name="Hussain F.A."/>
            <person name="Polz M.F."/>
        </authorList>
    </citation>
    <scope>NUCLEOTIDE SEQUENCE [LARGE SCALE GENOMIC DNA]</scope>
    <source>
        <strain evidence="14 15">10N.239.312.F12</strain>
    </source>
</reference>
<sequence>MKNSTFHPLPLDHPFMVDEFCFTTGLGFNDKKIDIHIAQFDKRHFNDKLFDITNVYCPIAITHSVDKRKAEYFAGRYLVAKELQQLGFAHQRLEPNIARSPTLPSGVAGSISHSEDLACIAVLPSRNSNRESIGIDIQHSITNDVCRDIGNMAANVDEIELMLKFGMTYSEAVTLLFSAKEAIYKALGRFVTNSLDFGSATLIAIDKVGVKFALSQQVILQTHDIISDSVARSDLRAITCQYRYLEQQQAYLTVCYCQLDK</sequence>
<evidence type="ECO:0000256" key="9">
    <source>
        <dbReference type="ARBA" id="ARBA00031996"/>
    </source>
</evidence>
<dbReference type="PANTHER" id="PTHR38096">
    <property type="entry name" value="ENTEROBACTIN SYNTHASE COMPONENT D"/>
    <property type="match status" value="1"/>
</dbReference>
<proteinExistence type="inferred from homology"/>
<dbReference type="Proteomes" id="UP001570071">
    <property type="component" value="Unassembled WGS sequence"/>
</dbReference>
<dbReference type="InterPro" id="IPR037143">
    <property type="entry name" value="4-PPantetheinyl_Trfase_dom_sf"/>
</dbReference>
<feature type="domain" description="4'-phosphopantetheinyl transferase N-terminal" evidence="13">
    <location>
        <begin position="61"/>
        <end position="122"/>
    </location>
</feature>
<comment type="caution">
    <text evidence="14">The sequence shown here is derived from an EMBL/GenBank/DDBJ whole genome shotgun (WGS) entry which is preliminary data.</text>
</comment>
<evidence type="ECO:0000256" key="4">
    <source>
        <dbReference type="ARBA" id="ARBA00011503"/>
    </source>
</evidence>
<evidence type="ECO:0000259" key="12">
    <source>
        <dbReference type="Pfam" id="PF01648"/>
    </source>
</evidence>
<comment type="pathway">
    <text evidence="2">Siderophore biosynthesis; enterobactin biosynthesis.</text>
</comment>
<evidence type="ECO:0000256" key="10">
    <source>
        <dbReference type="ARBA" id="ARBA00049176"/>
    </source>
</evidence>
<evidence type="ECO:0000313" key="14">
    <source>
        <dbReference type="EMBL" id="MEZ8721011.1"/>
    </source>
</evidence>
<comment type="similarity">
    <text evidence="3">Belongs to the P-Pant transferase superfamily. EntD family.</text>
</comment>
<protein>
    <recommendedName>
        <fullName evidence="5">Enterobactin synthase component D</fullName>
    </recommendedName>
    <alternativeName>
        <fullName evidence="8">4'-phosphopantetheinyl transferase EntD</fullName>
    </alternativeName>
    <alternativeName>
        <fullName evidence="9">Enterochelin synthase D</fullName>
    </alternativeName>
</protein>
<dbReference type="Gene3D" id="3.90.470.20">
    <property type="entry name" value="4'-phosphopantetheinyl transferase domain"/>
    <property type="match status" value="1"/>
</dbReference>
<dbReference type="InterPro" id="IPR003542">
    <property type="entry name" value="Enbac_synth_compD-like"/>
</dbReference>
<evidence type="ECO:0000256" key="3">
    <source>
        <dbReference type="ARBA" id="ARBA00008342"/>
    </source>
</evidence>
<comment type="function">
    <text evidence="1">Involved in the biosynthesis of the siderophore enterobactin (enterochelin), which is a macrocyclic trimeric lactone of N-(2,3-dihydroxybenzoyl)-serine. The serine trilactone serves as a scaffolding for the three catechol functionalities that provide hexadentate coordination for the tightly ligated iron(2+) atoms. Plays an essential role in the assembly of the enterobactin by catalyzing the transfer of the 4'-phosphopantetheine (Ppant) moiety from coenzyme A to the apo-domains of both EntB (ArCP domain) and EntF (PCP domain) to yield their holo-forms which make them competent for the activation of 2,3-dihydroxybenzoate (DHB) and L-serine, respectively.</text>
</comment>
<dbReference type="GO" id="GO:0016740">
    <property type="term" value="F:transferase activity"/>
    <property type="evidence" value="ECO:0007669"/>
    <property type="project" value="UniProtKB-KW"/>
</dbReference>
<keyword evidence="15" id="KW-1185">Reference proteome</keyword>
<comment type="catalytic activity">
    <reaction evidence="10">
        <text>apo-[aryl-carrier protein] + CoA = holo-[aryl-carrier protein] + adenosine 3',5'-bisphosphate + H(+)</text>
        <dbReference type="Rhea" id="RHEA:48404"/>
        <dbReference type="Rhea" id="RHEA-COMP:15903"/>
        <dbReference type="Rhea" id="RHEA-COMP:17557"/>
        <dbReference type="ChEBI" id="CHEBI:15378"/>
        <dbReference type="ChEBI" id="CHEBI:29999"/>
        <dbReference type="ChEBI" id="CHEBI:57287"/>
        <dbReference type="ChEBI" id="CHEBI:58343"/>
        <dbReference type="ChEBI" id="CHEBI:64479"/>
    </reaction>
</comment>
<evidence type="ECO:0000256" key="11">
    <source>
        <dbReference type="ARBA" id="ARBA00049191"/>
    </source>
</evidence>
<evidence type="ECO:0000313" key="15">
    <source>
        <dbReference type="Proteomes" id="UP001570071"/>
    </source>
</evidence>
<evidence type="ECO:0000256" key="2">
    <source>
        <dbReference type="ARBA" id="ARBA00004993"/>
    </source>
</evidence>
<evidence type="ECO:0000256" key="7">
    <source>
        <dbReference type="ARBA" id="ARBA00023191"/>
    </source>
</evidence>
<gene>
    <name evidence="14" type="ORF">AB6D66_08050</name>
</gene>
<accession>A0ABV4MUP7</accession>
<dbReference type="EMBL" id="JBFSSG010000012">
    <property type="protein sequence ID" value="MEZ8721011.1"/>
    <property type="molecule type" value="Genomic_DNA"/>
</dbReference>
<comment type="subunit">
    <text evidence="4">EntB, EntD, EntE, and EntF form a multienzyme complex called enterobactin synthase.</text>
</comment>
<organism evidence="14 15">
    <name type="scientific">Vibrio pomeroyi</name>
    <dbReference type="NCBI Taxonomy" id="198832"/>
    <lineage>
        <taxon>Bacteria</taxon>
        <taxon>Pseudomonadati</taxon>
        <taxon>Pseudomonadota</taxon>
        <taxon>Gammaproteobacteria</taxon>
        <taxon>Vibrionales</taxon>
        <taxon>Vibrionaceae</taxon>
        <taxon>Vibrio</taxon>
    </lineage>
</organism>
<evidence type="ECO:0000256" key="5">
    <source>
        <dbReference type="ARBA" id="ARBA00019087"/>
    </source>
</evidence>
<comment type="catalytic activity">
    <reaction evidence="11">
        <text>apo-[peptidyl-carrier protein] + CoA = holo-[peptidyl-carrier protein] + adenosine 3',5'-bisphosphate + H(+)</text>
        <dbReference type="Rhea" id="RHEA:46228"/>
        <dbReference type="Rhea" id="RHEA-COMP:11479"/>
        <dbReference type="Rhea" id="RHEA-COMP:11480"/>
        <dbReference type="ChEBI" id="CHEBI:15378"/>
        <dbReference type="ChEBI" id="CHEBI:29999"/>
        <dbReference type="ChEBI" id="CHEBI:57287"/>
        <dbReference type="ChEBI" id="CHEBI:58343"/>
        <dbReference type="ChEBI" id="CHEBI:64479"/>
    </reaction>
</comment>
<evidence type="ECO:0000256" key="6">
    <source>
        <dbReference type="ARBA" id="ARBA00022679"/>
    </source>
</evidence>
<dbReference type="PANTHER" id="PTHR38096:SF1">
    <property type="entry name" value="ENTEROBACTIN SYNTHASE COMPONENT D"/>
    <property type="match status" value="1"/>
</dbReference>
<feature type="domain" description="4'-phosphopantetheinyl transferase" evidence="12">
    <location>
        <begin position="132"/>
        <end position="209"/>
    </location>
</feature>
<keyword evidence="7" id="KW-0259">Enterobactin biosynthesis</keyword>
<dbReference type="Pfam" id="PF17837">
    <property type="entry name" value="4PPT_N"/>
    <property type="match status" value="1"/>
</dbReference>
<evidence type="ECO:0000256" key="8">
    <source>
        <dbReference type="ARBA" id="ARBA00029894"/>
    </source>
</evidence>
<keyword evidence="6 14" id="KW-0808">Transferase</keyword>
<evidence type="ECO:0000259" key="13">
    <source>
        <dbReference type="Pfam" id="PF17837"/>
    </source>
</evidence>
<name>A0ABV4MUP7_9VIBR</name>
<dbReference type="Pfam" id="PF01648">
    <property type="entry name" value="ACPS"/>
    <property type="match status" value="1"/>
</dbReference>
<dbReference type="SUPFAM" id="SSF56214">
    <property type="entry name" value="4'-phosphopantetheinyl transferase"/>
    <property type="match status" value="1"/>
</dbReference>
<dbReference type="RefSeq" id="WP_372123301.1">
    <property type="nucleotide sequence ID" value="NZ_JBFSSG010000012.1"/>
</dbReference>
<dbReference type="PRINTS" id="PR01399">
    <property type="entry name" value="ENTSNTHTASED"/>
</dbReference>
<dbReference type="InterPro" id="IPR041354">
    <property type="entry name" value="4PPT_N"/>
</dbReference>